<protein>
    <recommendedName>
        <fullName evidence="2">GP-PDE domain-containing protein</fullName>
    </recommendedName>
</protein>
<sequence length="378" mass="40635">MISVVVGALLGAAGFAQGSPATKRASGGTLDIQAHRGGRGNTVENVLPSFAWGLIDGASTLELDNGITKDGHVVVWHDEWIDAGKCLDTAPVEADDPDYPYVGKLIKDLTLAQLKTLDCGTLSQAEFPDQRTYPGTKLSTLGELFDFVSCVDPARTVSFNIESKVNHTLVTGYNTKGVNAFVTAQYAEFQKSGYLDRITYQSFDWRTLIEMQVLHPGVRTSALISRRVASFSRRFFPGLTRYFTSLNAYIGTPYLPIDLGGILADSITEAAIIAAATLGIDIVSPKIDAVNDGTRALVKLANGLGKPVLPWTVNDVSVAQDLIELGVQGIITDYPDRVRELADDLGVEVVSPLGEGNAVKWPQDKVLACLDQHLALQG</sequence>
<dbReference type="PROSITE" id="PS51704">
    <property type="entry name" value="GP_PDE"/>
    <property type="match status" value="1"/>
</dbReference>
<dbReference type="Proteomes" id="UP000007431">
    <property type="component" value="Unassembled WGS sequence"/>
</dbReference>
<dbReference type="InParanoid" id="D8QES0"/>
<dbReference type="InterPro" id="IPR017946">
    <property type="entry name" value="PLC-like_Pdiesterase_TIM-brl"/>
</dbReference>
<accession>D8QES0</accession>
<keyword evidence="4" id="KW-1185">Reference proteome</keyword>
<evidence type="ECO:0000259" key="2">
    <source>
        <dbReference type="PROSITE" id="PS51704"/>
    </source>
</evidence>
<keyword evidence="1" id="KW-0732">Signal</keyword>
<name>D8QES0_SCHCM</name>
<feature type="signal peptide" evidence="1">
    <location>
        <begin position="1"/>
        <end position="18"/>
    </location>
</feature>
<dbReference type="OMA" id="VVSHDPW"/>
<organism evidence="4">
    <name type="scientific">Schizophyllum commune (strain H4-8 / FGSC 9210)</name>
    <name type="common">Split gill fungus</name>
    <dbReference type="NCBI Taxonomy" id="578458"/>
    <lineage>
        <taxon>Eukaryota</taxon>
        <taxon>Fungi</taxon>
        <taxon>Dikarya</taxon>
        <taxon>Basidiomycota</taxon>
        <taxon>Agaricomycotina</taxon>
        <taxon>Agaricomycetes</taxon>
        <taxon>Agaricomycetidae</taxon>
        <taxon>Agaricales</taxon>
        <taxon>Schizophyllaceae</taxon>
        <taxon>Schizophyllum</taxon>
    </lineage>
</organism>
<proteinExistence type="predicted"/>
<dbReference type="Pfam" id="PF03009">
    <property type="entry name" value="GDPD"/>
    <property type="match status" value="1"/>
</dbReference>
<dbReference type="SUPFAM" id="SSF51695">
    <property type="entry name" value="PLC-like phosphodiesterases"/>
    <property type="match status" value="1"/>
</dbReference>
<evidence type="ECO:0000313" key="4">
    <source>
        <dbReference type="Proteomes" id="UP000007431"/>
    </source>
</evidence>
<gene>
    <name evidence="3" type="ORF">SCHCODRAFT_112354</name>
</gene>
<dbReference type="Gene3D" id="3.20.20.190">
    <property type="entry name" value="Phosphatidylinositol (PI) phosphodiesterase"/>
    <property type="match status" value="1"/>
</dbReference>
<dbReference type="InterPro" id="IPR030395">
    <property type="entry name" value="GP_PDE_dom"/>
</dbReference>
<dbReference type="PANTHER" id="PTHR46211">
    <property type="entry name" value="GLYCEROPHOSPHORYL DIESTER PHOSPHODIESTERASE"/>
    <property type="match status" value="1"/>
</dbReference>
<reference evidence="3 4" key="1">
    <citation type="journal article" date="2010" name="Nat. Biotechnol.">
        <title>Genome sequence of the model mushroom Schizophyllum commune.</title>
        <authorList>
            <person name="Ohm R.A."/>
            <person name="de Jong J.F."/>
            <person name="Lugones L.G."/>
            <person name="Aerts A."/>
            <person name="Kothe E."/>
            <person name="Stajich J.E."/>
            <person name="de Vries R.P."/>
            <person name="Record E."/>
            <person name="Levasseur A."/>
            <person name="Baker S.E."/>
            <person name="Bartholomew K.A."/>
            <person name="Coutinho P.M."/>
            <person name="Erdmann S."/>
            <person name="Fowler T.J."/>
            <person name="Gathman A.C."/>
            <person name="Lombard V."/>
            <person name="Henrissat B."/>
            <person name="Knabe N."/>
            <person name="Kuees U."/>
            <person name="Lilly W.W."/>
            <person name="Lindquist E."/>
            <person name="Lucas S."/>
            <person name="Magnuson J.K."/>
            <person name="Piumi F."/>
            <person name="Raudaskoski M."/>
            <person name="Salamov A."/>
            <person name="Schmutz J."/>
            <person name="Schwarze F.W.M.R."/>
            <person name="vanKuyk P.A."/>
            <person name="Horton J.S."/>
            <person name="Grigoriev I.V."/>
            <person name="Woesten H.A.B."/>
        </authorList>
    </citation>
    <scope>NUCLEOTIDE SEQUENCE [LARGE SCALE GENOMIC DNA]</scope>
    <source>
        <strain evidence="4">H4-8 / FGSC 9210</strain>
    </source>
</reference>
<dbReference type="eggNOG" id="ENOG502QPT2">
    <property type="taxonomic scope" value="Eukaryota"/>
</dbReference>
<dbReference type="GO" id="GO:0008081">
    <property type="term" value="F:phosphoric diester hydrolase activity"/>
    <property type="evidence" value="ECO:0007669"/>
    <property type="project" value="InterPro"/>
</dbReference>
<evidence type="ECO:0000256" key="1">
    <source>
        <dbReference type="SAM" id="SignalP"/>
    </source>
</evidence>
<dbReference type="EMBL" id="GL377310">
    <property type="protein sequence ID" value="EFI94215.1"/>
    <property type="molecule type" value="Genomic_DNA"/>
</dbReference>
<feature type="domain" description="GP-PDE" evidence="2">
    <location>
        <begin position="30"/>
        <end position="342"/>
    </location>
</feature>
<dbReference type="PANTHER" id="PTHR46211:SF14">
    <property type="entry name" value="GLYCEROPHOSPHODIESTER PHOSPHODIESTERASE"/>
    <property type="match status" value="1"/>
</dbReference>
<evidence type="ECO:0000313" key="3">
    <source>
        <dbReference type="EMBL" id="EFI94215.1"/>
    </source>
</evidence>
<dbReference type="AlphaFoldDB" id="D8QES0"/>
<dbReference type="HOGENOM" id="CLU_030006_7_0_1"/>
<feature type="non-terminal residue" evidence="3">
    <location>
        <position position="378"/>
    </location>
</feature>
<dbReference type="VEuPathDB" id="FungiDB:SCHCODRAFT_02635920"/>
<dbReference type="GO" id="GO:0006629">
    <property type="term" value="P:lipid metabolic process"/>
    <property type="evidence" value="ECO:0007669"/>
    <property type="project" value="InterPro"/>
</dbReference>
<feature type="chain" id="PRO_5003120784" description="GP-PDE domain-containing protein" evidence="1">
    <location>
        <begin position="19"/>
        <end position="378"/>
    </location>
</feature>
<dbReference type="STRING" id="578458.D8QES0"/>